<dbReference type="AlphaFoldDB" id="A0A444WAS0"/>
<dbReference type="Proteomes" id="UP000289775">
    <property type="component" value="Unassembled WGS sequence"/>
</dbReference>
<sequence length="202" mass="24335">MLKSVFTELVSQYKNETADTFWLEINEHYNGKDRKYHNLIHLENMYKELLLCKELITDWKTVLFALFYHDIIYKSTRNDNEEQSALLAEKRLKLINYPEDSIAKCKQLILATKSHLPVSDTDTNLFTDADLSILGYDWEMYYEYSKNVRKEYSFYPDILYKPGRKKVLQHFLSMNYIFKTEFFRKKYEGNAKENIRKELTKL</sequence>
<proteinExistence type="predicted"/>
<accession>A0A444WAS0</accession>
<dbReference type="InterPro" id="IPR009218">
    <property type="entry name" value="HD_phosphohydro"/>
</dbReference>
<evidence type="ECO:0008006" key="3">
    <source>
        <dbReference type="Google" id="ProtNLM"/>
    </source>
</evidence>
<dbReference type="PIRSF" id="PIRSF035170">
    <property type="entry name" value="HD_phosphohydro"/>
    <property type="match status" value="1"/>
</dbReference>
<protein>
    <recommendedName>
        <fullName evidence="3">Metal-dependent HD superfamily phosphohydrolase</fullName>
    </recommendedName>
</protein>
<reference evidence="1 2" key="1">
    <citation type="submission" date="2014-12" db="EMBL/GenBank/DDBJ databases">
        <title>Genome sequence of Flavobacterium beibuense RSKm HC5.</title>
        <authorList>
            <person name="Kim J.F."/>
            <person name="Song J.Y."/>
            <person name="Kwak M.-J."/>
            <person name="Lee S.-W."/>
        </authorList>
    </citation>
    <scope>NUCLEOTIDE SEQUENCE [LARGE SCALE GENOMIC DNA]</scope>
    <source>
        <strain evidence="1 2">RSKm HC5</strain>
    </source>
</reference>
<dbReference type="EMBL" id="JUIW01000006">
    <property type="protein sequence ID" value="RYJ42908.1"/>
    <property type="molecule type" value="Genomic_DNA"/>
</dbReference>
<dbReference type="SUPFAM" id="SSF109604">
    <property type="entry name" value="HD-domain/PDEase-like"/>
    <property type="match status" value="1"/>
</dbReference>
<comment type="caution">
    <text evidence="1">The sequence shown here is derived from an EMBL/GenBank/DDBJ whole genome shotgun (WGS) entry which is preliminary data.</text>
</comment>
<evidence type="ECO:0000313" key="1">
    <source>
        <dbReference type="EMBL" id="RYJ42908.1"/>
    </source>
</evidence>
<name>A0A444WAS0_9FLAO</name>
<dbReference type="Gene3D" id="1.10.3210.10">
    <property type="entry name" value="Hypothetical protein af1432"/>
    <property type="match status" value="1"/>
</dbReference>
<evidence type="ECO:0000313" key="2">
    <source>
        <dbReference type="Proteomes" id="UP000289775"/>
    </source>
</evidence>
<organism evidence="1 2">
    <name type="scientific">Flavobacterium beibuense</name>
    <dbReference type="NCBI Taxonomy" id="657326"/>
    <lineage>
        <taxon>Bacteria</taxon>
        <taxon>Pseudomonadati</taxon>
        <taxon>Bacteroidota</taxon>
        <taxon>Flavobacteriia</taxon>
        <taxon>Flavobacteriales</taxon>
        <taxon>Flavobacteriaceae</taxon>
        <taxon>Flavobacterium</taxon>
    </lineage>
</organism>
<gene>
    <name evidence="1" type="ORF">NU09_2007</name>
</gene>
<dbReference type="PANTHER" id="PTHR21174">
    <property type="match status" value="1"/>
</dbReference>
<dbReference type="RefSeq" id="WP_129751133.1">
    <property type="nucleotide sequence ID" value="NZ_JUIW01000006.1"/>
</dbReference>
<dbReference type="PANTHER" id="PTHR21174:SF0">
    <property type="entry name" value="HD PHOSPHOHYDROLASE FAMILY PROTEIN-RELATED"/>
    <property type="match status" value="1"/>
</dbReference>
<dbReference type="OrthoDB" id="9808993at2"/>
<keyword evidence="2" id="KW-1185">Reference proteome</keyword>